<dbReference type="Proteomes" id="UP000285478">
    <property type="component" value="Chromosome"/>
</dbReference>
<feature type="domain" description="Thiamine phosphate synthase/TenI" evidence="12">
    <location>
        <begin position="27"/>
        <end position="187"/>
    </location>
</feature>
<keyword evidence="5" id="KW-0460">Magnesium</keyword>
<evidence type="ECO:0000256" key="4">
    <source>
        <dbReference type="ARBA" id="ARBA00022723"/>
    </source>
</evidence>
<dbReference type="InterPro" id="IPR022998">
    <property type="entry name" value="ThiamineP_synth_TenI"/>
</dbReference>
<comment type="pathway">
    <text evidence="2 11">Cofactor biosynthesis; thiamine diphosphate biosynthesis; thiamine phosphate from 4-amino-2-methyl-5-diphosphomethylpyrimidine and 4-methyl-5-(2-phosphoethyl)-thiazole: step 1/1.</text>
</comment>
<dbReference type="AlphaFoldDB" id="A0A410H629"/>
<gene>
    <name evidence="13" type="primary">thiE</name>
    <name evidence="13" type="ORF">EPV75_01010</name>
</gene>
<dbReference type="NCBIfam" id="TIGR00693">
    <property type="entry name" value="thiE"/>
    <property type="match status" value="1"/>
</dbReference>
<reference evidence="13 14" key="1">
    <citation type="journal article" date="2018" name="Environ. Microbiol.">
        <title>Genomes of ubiquitous marine and hypersaline Hydrogenovibrio, Thiomicrorhabdus and Thiomicrospira spp. encode a diversity of mechanisms to sustain chemolithoautotrophy in heterogeneous environments.</title>
        <authorList>
            <person name="Scott K.M."/>
            <person name="Williams J."/>
            <person name="Porter C.M.B."/>
            <person name="Russel S."/>
            <person name="Harmer T.L."/>
            <person name="Paul J.H."/>
            <person name="Antonen K.M."/>
            <person name="Bridges M.K."/>
            <person name="Camper G.J."/>
            <person name="Campla C.K."/>
            <person name="Casella L.G."/>
            <person name="Chase E."/>
            <person name="Conrad J.W."/>
            <person name="Cruz M.C."/>
            <person name="Dunlap D.S."/>
            <person name="Duran L."/>
            <person name="Fahsbender E.M."/>
            <person name="Goldsmith D.B."/>
            <person name="Keeley R.F."/>
            <person name="Kondoff M.R."/>
            <person name="Kussy B.I."/>
            <person name="Lane M.K."/>
            <person name="Lawler S."/>
            <person name="Leigh B.A."/>
            <person name="Lewis C."/>
            <person name="Lostal L.M."/>
            <person name="Marking D."/>
            <person name="Mancera P.A."/>
            <person name="McClenthan E.C."/>
            <person name="McIntyre E.A."/>
            <person name="Mine J.A."/>
            <person name="Modi S."/>
            <person name="Moore B.D."/>
            <person name="Morgan W.A."/>
            <person name="Nelson K.M."/>
            <person name="Nguyen K.N."/>
            <person name="Ogburn N."/>
            <person name="Parrino D.G."/>
            <person name="Pedapudi A.D."/>
            <person name="Pelham R.P."/>
            <person name="Preece A.M."/>
            <person name="Rampersad E.A."/>
            <person name="Richardson J.C."/>
            <person name="Rodgers C.M."/>
            <person name="Schaffer B.L."/>
            <person name="Sheridan N.E."/>
            <person name="Solone M.R."/>
            <person name="Staley Z.R."/>
            <person name="Tabuchi M."/>
            <person name="Waide R.J."/>
            <person name="Wanjugi P.W."/>
            <person name="Young S."/>
            <person name="Clum A."/>
            <person name="Daum C."/>
            <person name="Huntemann M."/>
            <person name="Ivanova N."/>
            <person name="Kyrpides N."/>
            <person name="Mikhailova N."/>
            <person name="Palaniappan K."/>
            <person name="Pillay M."/>
            <person name="Reddy T.B.K."/>
            <person name="Shapiro N."/>
            <person name="Stamatis D."/>
            <person name="Varghese N."/>
            <person name="Woyke T."/>
            <person name="Boden R."/>
            <person name="Freyermuth S.K."/>
            <person name="Kerfeld C.A."/>
        </authorList>
    </citation>
    <scope>NUCLEOTIDE SEQUENCE [LARGE SCALE GENOMIC DNA]</scope>
    <source>
        <strain evidence="13 14">JR-2</strain>
    </source>
</reference>
<dbReference type="CDD" id="cd00564">
    <property type="entry name" value="TMP_TenI"/>
    <property type="match status" value="1"/>
</dbReference>
<evidence type="ECO:0000256" key="2">
    <source>
        <dbReference type="ARBA" id="ARBA00005165"/>
    </source>
</evidence>
<keyword evidence="6 10" id="KW-0784">Thiamine biosynthesis</keyword>
<dbReference type="EMBL" id="CP035033">
    <property type="protein sequence ID" value="QAB16383.1"/>
    <property type="molecule type" value="Genomic_DNA"/>
</dbReference>
<evidence type="ECO:0000256" key="5">
    <source>
        <dbReference type="ARBA" id="ARBA00022842"/>
    </source>
</evidence>
<evidence type="ECO:0000256" key="3">
    <source>
        <dbReference type="ARBA" id="ARBA00022679"/>
    </source>
</evidence>
<evidence type="ECO:0000313" key="14">
    <source>
        <dbReference type="Proteomes" id="UP000285478"/>
    </source>
</evidence>
<dbReference type="GO" id="GO:0004789">
    <property type="term" value="F:thiamine-phosphate diphosphorylase activity"/>
    <property type="evidence" value="ECO:0007669"/>
    <property type="project" value="UniProtKB-EC"/>
</dbReference>
<keyword evidence="14" id="KW-1185">Reference proteome</keyword>
<evidence type="ECO:0000313" key="13">
    <source>
        <dbReference type="EMBL" id="QAB16383.1"/>
    </source>
</evidence>
<dbReference type="EC" id="2.5.1.3" evidence="10"/>
<dbReference type="InterPro" id="IPR013785">
    <property type="entry name" value="Aldolase_TIM"/>
</dbReference>
<accession>A0A410H629</accession>
<comment type="catalytic activity">
    <reaction evidence="9 10">
        <text>2-[(2R,5Z)-2-carboxy-4-methylthiazol-5(2H)-ylidene]ethyl phosphate + 4-amino-2-methyl-5-(diphosphooxymethyl)pyrimidine + 2 H(+) = thiamine phosphate + CO2 + diphosphate</text>
        <dbReference type="Rhea" id="RHEA:47844"/>
        <dbReference type="ChEBI" id="CHEBI:15378"/>
        <dbReference type="ChEBI" id="CHEBI:16526"/>
        <dbReference type="ChEBI" id="CHEBI:33019"/>
        <dbReference type="ChEBI" id="CHEBI:37575"/>
        <dbReference type="ChEBI" id="CHEBI:57841"/>
        <dbReference type="ChEBI" id="CHEBI:62899"/>
        <dbReference type="EC" id="2.5.1.3"/>
    </reaction>
</comment>
<evidence type="ECO:0000256" key="11">
    <source>
        <dbReference type="RuleBase" id="RU004253"/>
    </source>
</evidence>
<evidence type="ECO:0000256" key="10">
    <source>
        <dbReference type="RuleBase" id="RU003826"/>
    </source>
</evidence>
<comment type="similarity">
    <text evidence="10">Belongs to the thiamine-phosphate synthase family.</text>
</comment>
<name>A0A410H629_9GAMM</name>
<sequence length="224" mass="24539">MQFPSCQTPEQPLGLYPLVNRAEDAALLFQNGITTLQVRIKDLQGKALRQELAATVRLAETYNARLFINDYWQIAIELGAYGVHLGQEDLHTADAQSLFQAGLRLGVSTHNPSEIETALPLQPSYLAIGPIFGTQSKQLDYPAVGLDNLSHWNRSLPIPVVAIGGIGLEQLGAVVRAGANGVAMIQGLQLHQADGAEHLNTLQTRFAENYQAWSKRPNDETTFR</sequence>
<protein>
    <recommendedName>
        <fullName evidence="10">Thiamine-phosphate synthase</fullName>
        <ecNumber evidence="10">2.5.1.3</ecNumber>
    </recommendedName>
    <alternativeName>
        <fullName evidence="10">Thiamine-phosphate pyrophosphorylase</fullName>
    </alternativeName>
</protein>
<dbReference type="InterPro" id="IPR036206">
    <property type="entry name" value="ThiamineP_synth_sf"/>
</dbReference>
<dbReference type="GO" id="GO:0009228">
    <property type="term" value="P:thiamine biosynthetic process"/>
    <property type="evidence" value="ECO:0007669"/>
    <property type="project" value="UniProtKB-KW"/>
</dbReference>
<dbReference type="KEGG" id="htr:EPV75_01010"/>
<dbReference type="GO" id="GO:0009229">
    <property type="term" value="P:thiamine diphosphate biosynthetic process"/>
    <property type="evidence" value="ECO:0007669"/>
    <property type="project" value="UniProtKB-UniPathway"/>
</dbReference>
<evidence type="ECO:0000256" key="7">
    <source>
        <dbReference type="ARBA" id="ARBA00047334"/>
    </source>
</evidence>
<dbReference type="InterPro" id="IPR034291">
    <property type="entry name" value="TMP_synthase"/>
</dbReference>
<evidence type="ECO:0000256" key="1">
    <source>
        <dbReference type="ARBA" id="ARBA00001946"/>
    </source>
</evidence>
<dbReference type="PANTHER" id="PTHR20857">
    <property type="entry name" value="THIAMINE-PHOSPHATE PYROPHOSPHORYLASE"/>
    <property type="match status" value="1"/>
</dbReference>
<evidence type="ECO:0000256" key="6">
    <source>
        <dbReference type="ARBA" id="ARBA00022977"/>
    </source>
</evidence>
<keyword evidence="3 10" id="KW-0808">Transferase</keyword>
<keyword evidence="4" id="KW-0479">Metal-binding</keyword>
<dbReference type="Pfam" id="PF02581">
    <property type="entry name" value="TMP-TENI"/>
    <property type="match status" value="1"/>
</dbReference>
<comment type="cofactor">
    <cofactor evidence="1">
        <name>Mg(2+)</name>
        <dbReference type="ChEBI" id="CHEBI:18420"/>
    </cofactor>
</comment>
<proteinExistence type="inferred from homology"/>
<evidence type="ECO:0000259" key="12">
    <source>
        <dbReference type="Pfam" id="PF02581"/>
    </source>
</evidence>
<dbReference type="GO" id="GO:0005737">
    <property type="term" value="C:cytoplasm"/>
    <property type="evidence" value="ECO:0007669"/>
    <property type="project" value="TreeGrafter"/>
</dbReference>
<dbReference type="Gene3D" id="3.20.20.70">
    <property type="entry name" value="Aldolase class I"/>
    <property type="match status" value="1"/>
</dbReference>
<comment type="catalytic activity">
    <reaction evidence="8 10">
        <text>2-(2-carboxy-4-methylthiazol-5-yl)ethyl phosphate + 4-amino-2-methyl-5-(diphosphooxymethyl)pyrimidine + 2 H(+) = thiamine phosphate + CO2 + diphosphate</text>
        <dbReference type="Rhea" id="RHEA:47848"/>
        <dbReference type="ChEBI" id="CHEBI:15378"/>
        <dbReference type="ChEBI" id="CHEBI:16526"/>
        <dbReference type="ChEBI" id="CHEBI:33019"/>
        <dbReference type="ChEBI" id="CHEBI:37575"/>
        <dbReference type="ChEBI" id="CHEBI:57841"/>
        <dbReference type="ChEBI" id="CHEBI:62890"/>
        <dbReference type="EC" id="2.5.1.3"/>
    </reaction>
</comment>
<dbReference type="PANTHER" id="PTHR20857:SF15">
    <property type="entry name" value="THIAMINE-PHOSPHATE SYNTHASE"/>
    <property type="match status" value="1"/>
</dbReference>
<dbReference type="UniPathway" id="UPA00060">
    <property type="reaction ID" value="UER00141"/>
</dbReference>
<evidence type="ECO:0000256" key="8">
    <source>
        <dbReference type="ARBA" id="ARBA00047851"/>
    </source>
</evidence>
<dbReference type="GO" id="GO:0046872">
    <property type="term" value="F:metal ion binding"/>
    <property type="evidence" value="ECO:0007669"/>
    <property type="project" value="UniProtKB-KW"/>
</dbReference>
<dbReference type="SUPFAM" id="SSF51391">
    <property type="entry name" value="Thiamin phosphate synthase"/>
    <property type="match status" value="1"/>
</dbReference>
<evidence type="ECO:0000256" key="9">
    <source>
        <dbReference type="ARBA" id="ARBA00047883"/>
    </source>
</evidence>
<organism evidence="13 14">
    <name type="scientific">Hydrogenovibrio thermophilus</name>
    <dbReference type="NCBI Taxonomy" id="265883"/>
    <lineage>
        <taxon>Bacteria</taxon>
        <taxon>Pseudomonadati</taxon>
        <taxon>Pseudomonadota</taxon>
        <taxon>Gammaproteobacteria</taxon>
        <taxon>Thiotrichales</taxon>
        <taxon>Piscirickettsiaceae</taxon>
        <taxon>Hydrogenovibrio</taxon>
    </lineage>
</organism>
<comment type="catalytic activity">
    <reaction evidence="7 10">
        <text>4-methyl-5-(2-phosphooxyethyl)-thiazole + 4-amino-2-methyl-5-(diphosphooxymethyl)pyrimidine + H(+) = thiamine phosphate + diphosphate</text>
        <dbReference type="Rhea" id="RHEA:22328"/>
        <dbReference type="ChEBI" id="CHEBI:15378"/>
        <dbReference type="ChEBI" id="CHEBI:33019"/>
        <dbReference type="ChEBI" id="CHEBI:37575"/>
        <dbReference type="ChEBI" id="CHEBI:57841"/>
        <dbReference type="ChEBI" id="CHEBI:58296"/>
        <dbReference type="EC" id="2.5.1.3"/>
    </reaction>
</comment>